<dbReference type="OrthoDB" id="9807879at2"/>
<comment type="caution">
    <text evidence="2">The sequence shown here is derived from an EMBL/GenBank/DDBJ whole genome shotgun (WGS) entry which is preliminary data.</text>
</comment>
<evidence type="ECO:0000313" key="2">
    <source>
        <dbReference type="EMBL" id="MYL82154.1"/>
    </source>
</evidence>
<dbReference type="AlphaFoldDB" id="A0A7C9MTV4"/>
<dbReference type="RefSeq" id="WP_160958637.1">
    <property type="nucleotide sequence ID" value="NZ_WVUD01000003.1"/>
</dbReference>
<name>A0A7C9MTV4_9BACT</name>
<feature type="domain" description="DUF362" evidence="1">
    <location>
        <begin position="39"/>
        <end position="234"/>
    </location>
</feature>
<proteinExistence type="predicted"/>
<dbReference type="Pfam" id="PF04015">
    <property type="entry name" value="DUF362"/>
    <property type="match status" value="1"/>
</dbReference>
<reference evidence="2 3" key="1">
    <citation type="submission" date="2020-01" db="EMBL/GenBank/DDBJ databases">
        <title>Genome sequence of Desulfovibrio aerotolerans DSM 16695(T).</title>
        <authorList>
            <person name="Karnachuk O."/>
            <person name="Avakyan M."/>
            <person name="Mardanov A."/>
            <person name="Kadnikov V."/>
            <person name="Ravin N."/>
        </authorList>
    </citation>
    <scope>NUCLEOTIDE SEQUENCE [LARGE SCALE GENOMIC DNA]</scope>
    <source>
        <strain evidence="2 3">DSM 16695</strain>
    </source>
</reference>
<evidence type="ECO:0000259" key="1">
    <source>
        <dbReference type="Pfam" id="PF04015"/>
    </source>
</evidence>
<evidence type="ECO:0000313" key="3">
    <source>
        <dbReference type="Proteomes" id="UP000482487"/>
    </source>
</evidence>
<organism evidence="2 3">
    <name type="scientific">Solidesulfovibrio aerotolerans</name>
    <dbReference type="NCBI Taxonomy" id="295255"/>
    <lineage>
        <taxon>Bacteria</taxon>
        <taxon>Pseudomonadati</taxon>
        <taxon>Thermodesulfobacteriota</taxon>
        <taxon>Desulfovibrionia</taxon>
        <taxon>Desulfovibrionales</taxon>
        <taxon>Desulfovibrionaceae</taxon>
        <taxon>Solidesulfovibrio</taxon>
    </lineage>
</organism>
<dbReference type="Proteomes" id="UP000482487">
    <property type="component" value="Unassembled WGS sequence"/>
</dbReference>
<accession>A0A7C9MTV4</accession>
<dbReference type="EMBL" id="WVUD01000003">
    <property type="protein sequence ID" value="MYL82154.1"/>
    <property type="molecule type" value="Genomic_DNA"/>
</dbReference>
<protein>
    <submittedName>
        <fullName evidence="2">DUF362 domain-containing protein</fullName>
    </submittedName>
</protein>
<dbReference type="InterPro" id="IPR007160">
    <property type="entry name" value="DUF362"/>
</dbReference>
<sequence length="316" mass="33003">MTQPVYLKRVARYDDPGLDTAVAALLDGAGCPVGVGSKVLIKPNLVAPRNPALSCTSPAVVRAACLYALEKGAARVTVADSPAFGTGRIVARLAGLTEAVADLPVAVASLDRPRAIALSVGGSIGVSRLALEADHILNVARLKCHDQMGLTLTVKNLFGCVCGFRKSLAHQRLGREPGRFAAMILDVLAALPPSTALLDGVVCMHKAGPVGGEPFALGLLGAAASPVALDTAVYTLLGLSPRRIPLWQAAIARGLPGTDPLGLVYPLNNLNDFSAEGFVVKELLAPLNFETSRFIRGRLKSLLVTLRPTPQKPPKH</sequence>
<gene>
    <name evidence="2" type="ORF">GTA51_03245</name>
</gene>
<keyword evidence="3" id="KW-1185">Reference proteome</keyword>